<organism evidence="1 2">
    <name type="scientific">Tanacetum coccineum</name>
    <dbReference type="NCBI Taxonomy" id="301880"/>
    <lineage>
        <taxon>Eukaryota</taxon>
        <taxon>Viridiplantae</taxon>
        <taxon>Streptophyta</taxon>
        <taxon>Embryophyta</taxon>
        <taxon>Tracheophyta</taxon>
        <taxon>Spermatophyta</taxon>
        <taxon>Magnoliopsida</taxon>
        <taxon>eudicotyledons</taxon>
        <taxon>Gunneridae</taxon>
        <taxon>Pentapetalae</taxon>
        <taxon>asterids</taxon>
        <taxon>campanulids</taxon>
        <taxon>Asterales</taxon>
        <taxon>Asteraceae</taxon>
        <taxon>Asteroideae</taxon>
        <taxon>Anthemideae</taxon>
        <taxon>Anthemidinae</taxon>
        <taxon>Tanacetum</taxon>
    </lineage>
</organism>
<gene>
    <name evidence="1" type="ORF">Tco_0990884</name>
</gene>
<dbReference type="InterPro" id="IPR052361">
    <property type="entry name" value="F-box_domain"/>
</dbReference>
<comment type="caution">
    <text evidence="1">The sequence shown here is derived from an EMBL/GenBank/DDBJ whole genome shotgun (WGS) entry which is preliminary data.</text>
</comment>
<accession>A0ABQ5EYV5</accession>
<dbReference type="EMBL" id="BQNB010016791">
    <property type="protein sequence ID" value="GJT55830.1"/>
    <property type="molecule type" value="Genomic_DNA"/>
</dbReference>
<protein>
    <submittedName>
        <fullName evidence="1">Uncharacterized protein</fullName>
    </submittedName>
</protein>
<dbReference type="PANTHER" id="PTHR31790">
    <property type="entry name" value="OS02G0783600 PROTEIN"/>
    <property type="match status" value="1"/>
</dbReference>
<name>A0ABQ5EYV5_9ASTR</name>
<dbReference type="PANTHER" id="PTHR31790:SF581">
    <property type="entry name" value="F-BOX PROTEIN INTERACTION DOMAIN PROTEIN"/>
    <property type="match status" value="1"/>
</dbReference>
<keyword evidence="2" id="KW-1185">Reference proteome</keyword>
<proteinExistence type="predicted"/>
<evidence type="ECO:0000313" key="2">
    <source>
        <dbReference type="Proteomes" id="UP001151760"/>
    </source>
</evidence>
<reference evidence="1" key="2">
    <citation type="submission" date="2022-01" db="EMBL/GenBank/DDBJ databases">
        <authorList>
            <person name="Yamashiro T."/>
            <person name="Shiraishi A."/>
            <person name="Satake H."/>
            <person name="Nakayama K."/>
        </authorList>
    </citation>
    <scope>NUCLEOTIDE SEQUENCE</scope>
</reference>
<evidence type="ECO:0000313" key="1">
    <source>
        <dbReference type="EMBL" id="GJT55830.1"/>
    </source>
</evidence>
<dbReference type="Proteomes" id="UP001151760">
    <property type="component" value="Unassembled WGS sequence"/>
</dbReference>
<reference evidence="1" key="1">
    <citation type="journal article" date="2022" name="Int. J. Mol. Sci.">
        <title>Draft Genome of Tanacetum Coccineum: Genomic Comparison of Closely Related Tanacetum-Family Plants.</title>
        <authorList>
            <person name="Yamashiro T."/>
            <person name="Shiraishi A."/>
            <person name="Nakayama K."/>
            <person name="Satake H."/>
        </authorList>
    </citation>
    <scope>NUCLEOTIDE SEQUENCE</scope>
</reference>
<sequence length="321" mass="36556">MGLATSSMPGKRLTNLKGKAIADARNVAPPELGAACISKRITANLKGKATAAPNNGATTKTGRTTMVVNLFHVFFPSNIGKRKTIQKHGETTRLSLIKYSKAVDKKYNESLYEYNLWKVVGSSNGLVCFFRIRLDALTVLFNPWTREVTKLPIAHLLPVKVSRLLTLSFGYDSYSDDYKPGIFYNVALHWYVFHNAYKVILSFDLSREEFTVFPEPNDKRYDSSFTTPDMLEDHLCIFPLDIHNDNDPSSDIWVAEGECPHVPTKRRKFVKADEEEKRAIKEFYKREVRETENLYLHEDGETKIEIKDRGSHTIPLCAERG</sequence>